<organism evidence="1 2">
    <name type="scientific">Thelephora ganbajun</name>
    <name type="common">Ganba fungus</name>
    <dbReference type="NCBI Taxonomy" id="370292"/>
    <lineage>
        <taxon>Eukaryota</taxon>
        <taxon>Fungi</taxon>
        <taxon>Dikarya</taxon>
        <taxon>Basidiomycota</taxon>
        <taxon>Agaricomycotina</taxon>
        <taxon>Agaricomycetes</taxon>
        <taxon>Thelephorales</taxon>
        <taxon>Thelephoraceae</taxon>
        <taxon>Thelephora</taxon>
    </lineage>
</organism>
<dbReference type="Proteomes" id="UP000886501">
    <property type="component" value="Unassembled WGS sequence"/>
</dbReference>
<dbReference type="EMBL" id="MU118516">
    <property type="protein sequence ID" value="KAF9642352.1"/>
    <property type="molecule type" value="Genomic_DNA"/>
</dbReference>
<name>A0ACB6YYL6_THEGA</name>
<reference evidence="1" key="1">
    <citation type="submission" date="2019-10" db="EMBL/GenBank/DDBJ databases">
        <authorList>
            <consortium name="DOE Joint Genome Institute"/>
            <person name="Kuo A."/>
            <person name="Miyauchi S."/>
            <person name="Kiss E."/>
            <person name="Drula E."/>
            <person name="Kohler A."/>
            <person name="Sanchez-Garcia M."/>
            <person name="Andreopoulos B."/>
            <person name="Barry K.W."/>
            <person name="Bonito G."/>
            <person name="Buee M."/>
            <person name="Carver A."/>
            <person name="Chen C."/>
            <person name="Cichocki N."/>
            <person name="Clum A."/>
            <person name="Culley D."/>
            <person name="Crous P.W."/>
            <person name="Fauchery L."/>
            <person name="Girlanda M."/>
            <person name="Hayes R."/>
            <person name="Keri Z."/>
            <person name="Labutti K."/>
            <person name="Lipzen A."/>
            <person name="Lombard V."/>
            <person name="Magnuson J."/>
            <person name="Maillard F."/>
            <person name="Morin E."/>
            <person name="Murat C."/>
            <person name="Nolan M."/>
            <person name="Ohm R."/>
            <person name="Pangilinan J."/>
            <person name="Pereira M."/>
            <person name="Perotto S."/>
            <person name="Peter M."/>
            <person name="Riley R."/>
            <person name="Sitrit Y."/>
            <person name="Stielow B."/>
            <person name="Szollosi G."/>
            <person name="Zifcakova L."/>
            <person name="Stursova M."/>
            <person name="Spatafora J.W."/>
            <person name="Tedersoo L."/>
            <person name="Vaario L.-M."/>
            <person name="Yamada A."/>
            <person name="Yan M."/>
            <person name="Wang P."/>
            <person name="Xu J."/>
            <person name="Bruns T."/>
            <person name="Baldrian P."/>
            <person name="Vilgalys R."/>
            <person name="Henrissat B."/>
            <person name="Grigoriev I.V."/>
            <person name="Hibbett D."/>
            <person name="Nagy L.G."/>
            <person name="Martin F.M."/>
        </authorList>
    </citation>
    <scope>NUCLEOTIDE SEQUENCE</scope>
    <source>
        <strain evidence="1">P2</strain>
    </source>
</reference>
<protein>
    <submittedName>
        <fullName evidence="1">Uncharacterized protein</fullName>
    </submittedName>
</protein>
<reference evidence="1" key="2">
    <citation type="journal article" date="2020" name="Nat. Commun.">
        <title>Large-scale genome sequencing of mycorrhizal fungi provides insights into the early evolution of symbiotic traits.</title>
        <authorList>
            <person name="Miyauchi S."/>
            <person name="Kiss E."/>
            <person name="Kuo A."/>
            <person name="Drula E."/>
            <person name="Kohler A."/>
            <person name="Sanchez-Garcia M."/>
            <person name="Morin E."/>
            <person name="Andreopoulos B."/>
            <person name="Barry K.W."/>
            <person name="Bonito G."/>
            <person name="Buee M."/>
            <person name="Carver A."/>
            <person name="Chen C."/>
            <person name="Cichocki N."/>
            <person name="Clum A."/>
            <person name="Culley D."/>
            <person name="Crous P.W."/>
            <person name="Fauchery L."/>
            <person name="Girlanda M."/>
            <person name="Hayes R.D."/>
            <person name="Keri Z."/>
            <person name="LaButti K."/>
            <person name="Lipzen A."/>
            <person name="Lombard V."/>
            <person name="Magnuson J."/>
            <person name="Maillard F."/>
            <person name="Murat C."/>
            <person name="Nolan M."/>
            <person name="Ohm R.A."/>
            <person name="Pangilinan J."/>
            <person name="Pereira M.F."/>
            <person name="Perotto S."/>
            <person name="Peter M."/>
            <person name="Pfister S."/>
            <person name="Riley R."/>
            <person name="Sitrit Y."/>
            <person name="Stielow J.B."/>
            <person name="Szollosi G."/>
            <person name="Zifcakova L."/>
            <person name="Stursova M."/>
            <person name="Spatafora J.W."/>
            <person name="Tedersoo L."/>
            <person name="Vaario L.M."/>
            <person name="Yamada A."/>
            <person name="Yan M."/>
            <person name="Wang P."/>
            <person name="Xu J."/>
            <person name="Bruns T."/>
            <person name="Baldrian P."/>
            <person name="Vilgalys R."/>
            <person name="Dunand C."/>
            <person name="Henrissat B."/>
            <person name="Grigoriev I.V."/>
            <person name="Hibbett D."/>
            <person name="Nagy L.G."/>
            <person name="Martin F.M."/>
        </authorList>
    </citation>
    <scope>NUCLEOTIDE SEQUENCE</scope>
    <source>
        <strain evidence="1">P2</strain>
    </source>
</reference>
<comment type="caution">
    <text evidence="1">The sequence shown here is derived from an EMBL/GenBank/DDBJ whole genome shotgun (WGS) entry which is preliminary data.</text>
</comment>
<proteinExistence type="predicted"/>
<sequence>MHHSRTDTETLLSHLQTPTPPSSLEKPRALLHLNLSSEFPHTYISRSIVCSLRQKHTLDTSVLVNVWVLNDAAGTDNGQVQLRDLIKQGVLTRINQVLRSSPPSGTKSESPGNPADPEVDTNRAGAKEYEDDGKQLTLSKQDQKTNFESIRQRCSMVRKTSLSFSSLPTELRLWGVAVVTSTSPMKRRSTRESADSSFRPFTREHVNPTRTNPGMSGRPSLRPKISLNVVEGCR</sequence>
<evidence type="ECO:0000313" key="2">
    <source>
        <dbReference type="Proteomes" id="UP000886501"/>
    </source>
</evidence>
<accession>A0ACB6YYL6</accession>
<keyword evidence="2" id="KW-1185">Reference proteome</keyword>
<evidence type="ECO:0000313" key="1">
    <source>
        <dbReference type="EMBL" id="KAF9642352.1"/>
    </source>
</evidence>
<gene>
    <name evidence="1" type="ORF">BDM02DRAFT_3273494</name>
</gene>